<evidence type="ECO:0000313" key="1">
    <source>
        <dbReference type="EMBL" id="REG28124.1"/>
    </source>
</evidence>
<keyword evidence="2" id="KW-1185">Reference proteome</keyword>
<comment type="caution">
    <text evidence="1">The sequence shown here is derived from an EMBL/GenBank/DDBJ whole genome shotgun (WGS) entry which is preliminary data.</text>
</comment>
<dbReference type="SUPFAM" id="SSF89872">
    <property type="entry name" value="Inhibitor of vertebrate lysozyme, Ivy"/>
    <property type="match status" value="1"/>
</dbReference>
<dbReference type="Proteomes" id="UP000256794">
    <property type="component" value="Unassembled WGS sequence"/>
</dbReference>
<name>A0AAQ0HCG6_PARVE</name>
<gene>
    <name evidence="1" type="ORF">ATH84_10679</name>
</gene>
<protein>
    <submittedName>
        <fullName evidence="1">Inhibitor of lysozyme (Ivy)</fullName>
    </submittedName>
</protein>
<dbReference type="RefSeq" id="WP_036760930.1">
    <property type="nucleotide sequence ID" value="NZ_CP035284.1"/>
</dbReference>
<sequence length="191" mass="20916">MQLRHLVIALALTASPTFAELRPEHQALMSRFAALRHECVNAGLKGPACDEAEGLARQLAAAGICHPAEQDPYYCKDKHAPAQDIGRFHEVANSAAIRPRIDRLIAGQDKWVDFVITKGGVEGPGRVRTIAGRPWRLYATCRQHACSDQAINMAVSPDNSTVYLYLHGTKQRPTLLGNPPDSVRSALIDMN</sequence>
<dbReference type="Pfam" id="PF08816">
    <property type="entry name" value="Ivy"/>
    <property type="match status" value="1"/>
</dbReference>
<dbReference type="AlphaFoldDB" id="A0AAQ0HCG6"/>
<dbReference type="InterPro" id="IPR036501">
    <property type="entry name" value="Inhibitor_vert_lysozyme_sf"/>
</dbReference>
<evidence type="ECO:0000313" key="2">
    <source>
        <dbReference type="Proteomes" id="UP000256794"/>
    </source>
</evidence>
<organism evidence="1 2">
    <name type="scientific">Paracoccus versutus</name>
    <name type="common">Thiobacillus versutus</name>
    <dbReference type="NCBI Taxonomy" id="34007"/>
    <lineage>
        <taxon>Bacteria</taxon>
        <taxon>Pseudomonadati</taxon>
        <taxon>Pseudomonadota</taxon>
        <taxon>Alphaproteobacteria</taxon>
        <taxon>Rhodobacterales</taxon>
        <taxon>Paracoccaceae</taxon>
        <taxon>Paracoccus</taxon>
    </lineage>
</organism>
<reference evidence="1 2" key="1">
    <citation type="submission" date="2018-08" db="EMBL/GenBank/DDBJ databases">
        <title>Genomic Encyclopedia of Archaeal and Bacterial Type Strains, Phase II (KMG-II): from individual species to whole genera.</title>
        <authorList>
            <person name="Goeker M."/>
        </authorList>
    </citation>
    <scope>NUCLEOTIDE SEQUENCE [LARGE SCALE GENOMIC DNA]</scope>
    <source>
        <strain evidence="1 2">DSM 582</strain>
    </source>
</reference>
<accession>A0AAQ0HCG6</accession>
<dbReference type="EMBL" id="QUMX01000067">
    <property type="protein sequence ID" value="REG28124.1"/>
    <property type="molecule type" value="Genomic_DNA"/>
</dbReference>
<dbReference type="Gene3D" id="3.40.1420.10">
    <property type="entry name" value="Inhibitor of vertebrate lysozyme"/>
    <property type="match status" value="1"/>
</dbReference>
<proteinExistence type="predicted"/>